<evidence type="ECO:0000256" key="1">
    <source>
        <dbReference type="SAM" id="MobiDB-lite"/>
    </source>
</evidence>
<gene>
    <name evidence="3" type="ORF">E3N88_24318</name>
</gene>
<feature type="compositionally biased region" description="Basic and acidic residues" evidence="1">
    <location>
        <begin position="61"/>
        <end position="77"/>
    </location>
</feature>
<comment type="caution">
    <text evidence="3">The sequence shown here is derived from an EMBL/GenBank/DDBJ whole genome shotgun (WGS) entry which is preliminary data.</text>
</comment>
<feature type="compositionally biased region" description="Polar residues" evidence="1">
    <location>
        <begin position="651"/>
        <end position="661"/>
    </location>
</feature>
<evidence type="ECO:0000259" key="2">
    <source>
        <dbReference type="PROSITE" id="PS00028"/>
    </source>
</evidence>
<feature type="compositionally biased region" description="Basic and acidic residues" evidence="1">
    <location>
        <begin position="637"/>
        <end position="647"/>
    </location>
</feature>
<dbReference type="Proteomes" id="UP000326396">
    <property type="component" value="Linkage Group LG3"/>
</dbReference>
<reference evidence="3 4" key="1">
    <citation type="submission" date="2019-05" db="EMBL/GenBank/DDBJ databases">
        <title>Mikania micrantha, genome provides insights into the molecular mechanism of rapid growth.</title>
        <authorList>
            <person name="Liu B."/>
        </authorList>
    </citation>
    <scope>NUCLEOTIDE SEQUENCE [LARGE SCALE GENOMIC DNA]</scope>
    <source>
        <strain evidence="3">NLD-2019</strain>
        <tissue evidence="3">Leaf</tissue>
    </source>
</reference>
<organism evidence="3 4">
    <name type="scientific">Mikania micrantha</name>
    <name type="common">bitter vine</name>
    <dbReference type="NCBI Taxonomy" id="192012"/>
    <lineage>
        <taxon>Eukaryota</taxon>
        <taxon>Viridiplantae</taxon>
        <taxon>Streptophyta</taxon>
        <taxon>Embryophyta</taxon>
        <taxon>Tracheophyta</taxon>
        <taxon>Spermatophyta</taxon>
        <taxon>Magnoliopsida</taxon>
        <taxon>eudicotyledons</taxon>
        <taxon>Gunneridae</taxon>
        <taxon>Pentapetalae</taxon>
        <taxon>asterids</taxon>
        <taxon>campanulids</taxon>
        <taxon>Asterales</taxon>
        <taxon>Asteraceae</taxon>
        <taxon>Asteroideae</taxon>
        <taxon>Heliantheae alliance</taxon>
        <taxon>Eupatorieae</taxon>
        <taxon>Mikania</taxon>
    </lineage>
</organism>
<feature type="region of interest" description="Disordered" evidence="1">
    <location>
        <begin position="54"/>
        <end position="84"/>
    </location>
</feature>
<keyword evidence="4" id="KW-1185">Reference proteome</keyword>
<feature type="domain" description="C2H2-type" evidence="2">
    <location>
        <begin position="20"/>
        <end position="40"/>
    </location>
</feature>
<dbReference type="AlphaFoldDB" id="A0A5N6N387"/>
<accession>A0A5N6N387</accession>
<feature type="compositionally biased region" description="Basic and acidic residues" evidence="1">
    <location>
        <begin position="614"/>
        <end position="630"/>
    </location>
</feature>
<dbReference type="PANTHER" id="PTHR35746">
    <property type="entry name" value="PENTATRICOPEPTIDE REPEAT (PPR) SUPERFAMILY PROTEIN"/>
    <property type="match status" value="1"/>
</dbReference>
<feature type="region of interest" description="Disordered" evidence="1">
    <location>
        <begin position="544"/>
        <end position="569"/>
    </location>
</feature>
<sequence>MDVKGQTTPPGHKSHGVHFCNRCGWPFPNPHPSAKHRRAHKKICGTIDGYTNSIRSEVGSDDSKEKTPSPKIEEKMSIRGSFSRSEDELFSDAATEFSDGGTSTVSANKTLDRDLFFSFKDAENDGTNELLNAPIEIGKVDTGVEISENIDAQSTGTNELLNASIEIGKVDTGVAVSENIDAHVEKFGDIEITTVFYSSESNLELTKMGLIKDGVMGPKPESSQLSHSQETKTVDVVDVREEKDQESQTFKTTAKEAKDSDLTKTFPDVSAIVGGDHGNVKQGNFGRMELSIADGIGEGINQNFKFDHEHVSEVVNKDETVVETHIEKFKLDDETASEVVKESETDHLEIEHEKFESNHKHAPVVAKEAATVQNNTVLIEKEDFGASNVQIQDLTEKKDLETHEFEKGSIKQFQEVVKEPNTVLAGKEDLCGSLLDEKPHKHNNEVAEKPDSVLTKGQDLGAPELAKCSKEHVEEPNLILAQKEDLSALKSEKYSKDEVIQQKVGNDCYFVADASIETNAQFSSDNSVVNGKNASDVGHVATVEEGRMNNQDSGTALSVNSSTRSSLEGNWGSVSVLSTASFEATTLQSTEKLKVNSGKLKDSNVLEPQSLMQPERKDKKPESSEVKDSQKQTTCEAGRKRNEEVIAKVRNWSTGKQSTPLKNLLGGQPEPMVQKDDDAILNTWVTSPPKLIDDDAKRGTKKLKSLSSWFPFVCCSSVNVVN</sequence>
<dbReference type="InterPro" id="IPR013087">
    <property type="entry name" value="Znf_C2H2_type"/>
</dbReference>
<dbReference type="PROSITE" id="PS00028">
    <property type="entry name" value="ZINC_FINGER_C2H2_1"/>
    <property type="match status" value="1"/>
</dbReference>
<proteinExistence type="predicted"/>
<dbReference type="PANTHER" id="PTHR35746:SF1">
    <property type="entry name" value="PENTATRICOPEPTIDE REPEAT (PPR) SUPERFAMILY PROTEIN"/>
    <property type="match status" value="1"/>
</dbReference>
<dbReference type="OrthoDB" id="1939753at2759"/>
<evidence type="ECO:0000313" key="3">
    <source>
        <dbReference type="EMBL" id="KAD4384150.1"/>
    </source>
</evidence>
<dbReference type="EMBL" id="SZYD01000013">
    <property type="protein sequence ID" value="KAD4384150.1"/>
    <property type="molecule type" value="Genomic_DNA"/>
</dbReference>
<feature type="compositionally biased region" description="Polar residues" evidence="1">
    <location>
        <begin position="548"/>
        <end position="569"/>
    </location>
</feature>
<feature type="region of interest" description="Disordered" evidence="1">
    <location>
        <begin position="598"/>
        <end position="675"/>
    </location>
</feature>
<protein>
    <recommendedName>
        <fullName evidence="2">C2H2-type domain-containing protein</fullName>
    </recommendedName>
</protein>
<name>A0A5N6N387_9ASTR</name>
<evidence type="ECO:0000313" key="4">
    <source>
        <dbReference type="Proteomes" id="UP000326396"/>
    </source>
</evidence>